<gene>
    <name evidence="5" type="ORF">EPR50_G00088360</name>
</gene>
<evidence type="ECO:0000313" key="5">
    <source>
        <dbReference type="EMBL" id="TDH09536.1"/>
    </source>
</evidence>
<dbReference type="Gene3D" id="3.40.1370.10">
    <property type="match status" value="1"/>
</dbReference>
<dbReference type="Proteomes" id="UP000295070">
    <property type="component" value="Chromosome 8"/>
</dbReference>
<comment type="similarity">
    <text evidence="1">Belongs to the universal ribosomal protein uL4 family.</text>
</comment>
<dbReference type="GO" id="GO:0005840">
    <property type="term" value="C:ribosome"/>
    <property type="evidence" value="ECO:0007669"/>
    <property type="project" value="UniProtKB-KW"/>
</dbReference>
<dbReference type="Pfam" id="PF14374">
    <property type="entry name" value="Ribos_L4_asso_C"/>
    <property type="match status" value="1"/>
</dbReference>
<keyword evidence="3" id="KW-0687">Ribonucleoprotein</keyword>
<evidence type="ECO:0000313" key="6">
    <source>
        <dbReference type="Proteomes" id="UP000295070"/>
    </source>
</evidence>
<evidence type="ECO:0000256" key="2">
    <source>
        <dbReference type="ARBA" id="ARBA00022980"/>
    </source>
</evidence>
<dbReference type="STRING" id="8167.A0A484D2E8"/>
<evidence type="ECO:0000259" key="4">
    <source>
        <dbReference type="Pfam" id="PF14374"/>
    </source>
</evidence>
<reference evidence="5 6" key="1">
    <citation type="submission" date="2019-01" db="EMBL/GenBank/DDBJ databases">
        <title>A chromosome-scale genome assembly of the yellow perch, Perca flavescens.</title>
        <authorList>
            <person name="Feron R."/>
            <person name="Morvezen R."/>
            <person name="Bestin A."/>
            <person name="Haffray P."/>
            <person name="Klopp C."/>
            <person name="Zahm M."/>
            <person name="Cabau C."/>
            <person name="Roques C."/>
            <person name="Donnadieu C."/>
            <person name="Bouchez O."/>
            <person name="Christie M."/>
            <person name="Larson W."/>
            <person name="Guiguen Y."/>
        </authorList>
    </citation>
    <scope>NUCLEOTIDE SEQUENCE [LARGE SCALE GENOMIC DNA]</scope>
    <source>
        <strain evidence="5">YP-PL-M2</strain>
        <tissue evidence="5">Blood</tissue>
    </source>
</reference>
<dbReference type="AlphaFoldDB" id="A0A484D2E8"/>
<dbReference type="GO" id="GO:1990904">
    <property type="term" value="C:ribonucleoprotein complex"/>
    <property type="evidence" value="ECO:0007669"/>
    <property type="project" value="UniProtKB-KW"/>
</dbReference>
<dbReference type="InterPro" id="IPR023574">
    <property type="entry name" value="Ribosomal_uL4_dom_sf"/>
</dbReference>
<organism evidence="5 6">
    <name type="scientific">Perca flavescens</name>
    <name type="common">American yellow perch</name>
    <name type="synonym">Morone flavescens</name>
    <dbReference type="NCBI Taxonomy" id="8167"/>
    <lineage>
        <taxon>Eukaryota</taxon>
        <taxon>Metazoa</taxon>
        <taxon>Chordata</taxon>
        <taxon>Craniata</taxon>
        <taxon>Vertebrata</taxon>
        <taxon>Euteleostomi</taxon>
        <taxon>Actinopterygii</taxon>
        <taxon>Neopterygii</taxon>
        <taxon>Teleostei</taxon>
        <taxon>Neoteleostei</taxon>
        <taxon>Acanthomorphata</taxon>
        <taxon>Eupercaria</taxon>
        <taxon>Perciformes</taxon>
        <taxon>Percoidei</taxon>
        <taxon>Percidae</taxon>
        <taxon>Percinae</taxon>
        <taxon>Perca</taxon>
    </lineage>
</organism>
<proteinExistence type="inferred from homology"/>
<name>A0A484D2E8_PERFV</name>
<keyword evidence="6" id="KW-1185">Reference proteome</keyword>
<dbReference type="SUPFAM" id="SSF52166">
    <property type="entry name" value="Ribosomal protein L4"/>
    <property type="match status" value="1"/>
</dbReference>
<dbReference type="GO" id="GO:0003735">
    <property type="term" value="F:structural constituent of ribosome"/>
    <property type="evidence" value="ECO:0007669"/>
    <property type="project" value="InterPro"/>
</dbReference>
<evidence type="ECO:0000256" key="3">
    <source>
        <dbReference type="ARBA" id="ARBA00023274"/>
    </source>
</evidence>
<dbReference type="InterPro" id="IPR045240">
    <property type="entry name" value="Ribosomal_uL4_euk/arch"/>
</dbReference>
<keyword evidence="2" id="KW-0689">Ribosomal protein</keyword>
<dbReference type="GO" id="GO:0006412">
    <property type="term" value="P:translation"/>
    <property type="evidence" value="ECO:0007669"/>
    <property type="project" value="InterPro"/>
</dbReference>
<sequence length="87" mass="9925">MYNEDASVPKAFRNIPGITLQNVNKLNLLRLASGLSAFRKLDELYGTWRKPASLKIGYNLPIHKLTNTDLSRILKSEEIQKALRTQK</sequence>
<accession>A0A484D2E8</accession>
<comment type="caution">
    <text evidence="5">The sequence shown here is derived from an EMBL/GenBank/DDBJ whole genome shotgun (WGS) entry which is preliminary data.</text>
</comment>
<dbReference type="PANTHER" id="PTHR19431">
    <property type="entry name" value="60S RIBOSOMAL PROTEIN L4"/>
    <property type="match status" value="1"/>
</dbReference>
<dbReference type="InterPro" id="IPR025755">
    <property type="entry name" value="Ribos_uL4_C_dom"/>
</dbReference>
<protein>
    <recommendedName>
        <fullName evidence="4">Large ribosomal subunit protein uL4 C-terminal domain-containing protein</fullName>
    </recommendedName>
</protein>
<feature type="domain" description="Large ribosomal subunit protein uL4 C-terminal" evidence="4">
    <location>
        <begin position="57"/>
        <end position="86"/>
    </location>
</feature>
<evidence type="ECO:0000256" key="1">
    <source>
        <dbReference type="ARBA" id="ARBA00010528"/>
    </source>
</evidence>
<dbReference type="EMBL" id="SCKG01000008">
    <property type="protein sequence ID" value="TDH09536.1"/>
    <property type="molecule type" value="Genomic_DNA"/>
</dbReference>